<dbReference type="AlphaFoldDB" id="A0A6A7K7Q7"/>
<reference evidence="2 3" key="1">
    <citation type="submission" date="2019-10" db="EMBL/GenBank/DDBJ databases">
        <title>Alkalibaculum tamaniensis sp.nov., a new alkaliphilic acetogen, isolated on methoxylated aromatics from a mud volcano.</title>
        <authorList>
            <person name="Khomyakova M.A."/>
            <person name="Merkel A.Y."/>
            <person name="Bonch-Osmolovskaya E.A."/>
            <person name="Slobodkin A.I."/>
        </authorList>
    </citation>
    <scope>NUCLEOTIDE SEQUENCE [LARGE SCALE GENOMIC DNA]</scope>
    <source>
        <strain evidence="2 3">M08DMB</strain>
    </source>
</reference>
<accession>A0A6A7K7Q7</accession>
<dbReference type="Proteomes" id="UP000440004">
    <property type="component" value="Unassembled WGS sequence"/>
</dbReference>
<protein>
    <submittedName>
        <fullName evidence="2">Ligand-binding protein SH3</fullName>
    </submittedName>
</protein>
<name>A0A6A7K7Q7_9FIRM</name>
<dbReference type="InterPro" id="IPR009577">
    <property type="entry name" value="Sm_multidrug_ex"/>
</dbReference>
<comment type="caution">
    <text evidence="2">The sequence shown here is derived from an EMBL/GenBank/DDBJ whole genome shotgun (WGS) entry which is preliminary data.</text>
</comment>
<dbReference type="EMBL" id="WHNX01000007">
    <property type="protein sequence ID" value="MPW25425.1"/>
    <property type="molecule type" value="Genomic_DNA"/>
</dbReference>
<gene>
    <name evidence="2" type="ORF">GC105_06450</name>
</gene>
<feature type="transmembrane region" description="Helical" evidence="1">
    <location>
        <begin position="14"/>
        <end position="36"/>
    </location>
</feature>
<dbReference type="Pfam" id="PF06695">
    <property type="entry name" value="Sm_multidrug_ex"/>
    <property type="match status" value="1"/>
</dbReference>
<evidence type="ECO:0000313" key="2">
    <source>
        <dbReference type="EMBL" id="MPW25425.1"/>
    </source>
</evidence>
<keyword evidence="3" id="KW-1185">Reference proteome</keyword>
<sequence length="158" mass="17540">MIEFLSNFPDWLKILISSAVPIFELRFSIPFGILLLEMPYINTYVLAVIGSIIPAPFILWLIPSILEWMKGTKIFGKLGNWIYDLGMKKSEVIDKYSFWSLVMFIAIPLPGTGVWTGCLAASLMRVKFKKGLLAAFIGSSIAGIAMIILSSVFGMAIL</sequence>
<keyword evidence="1" id="KW-0472">Membrane</keyword>
<dbReference type="PANTHER" id="PTHR36007">
    <property type="entry name" value="TRANSPORT PROTEIN-RELATED"/>
    <property type="match status" value="1"/>
</dbReference>
<evidence type="ECO:0000256" key="1">
    <source>
        <dbReference type="SAM" id="Phobius"/>
    </source>
</evidence>
<keyword evidence="1" id="KW-1133">Transmembrane helix</keyword>
<feature type="transmembrane region" description="Helical" evidence="1">
    <location>
        <begin position="132"/>
        <end position="157"/>
    </location>
</feature>
<proteinExistence type="predicted"/>
<dbReference type="PANTHER" id="PTHR36007:SF2">
    <property type="entry name" value="TRANSPORT PROTEIN-RELATED"/>
    <property type="match status" value="1"/>
</dbReference>
<feature type="transmembrane region" description="Helical" evidence="1">
    <location>
        <begin position="43"/>
        <end position="62"/>
    </location>
</feature>
<dbReference type="RefSeq" id="WP_152802904.1">
    <property type="nucleotide sequence ID" value="NZ_WHNX01000007.1"/>
</dbReference>
<organism evidence="2 3">
    <name type="scientific">Alkalibaculum sporogenes</name>
    <dbReference type="NCBI Taxonomy" id="2655001"/>
    <lineage>
        <taxon>Bacteria</taxon>
        <taxon>Bacillati</taxon>
        <taxon>Bacillota</taxon>
        <taxon>Clostridia</taxon>
        <taxon>Eubacteriales</taxon>
        <taxon>Eubacteriaceae</taxon>
        <taxon>Alkalibaculum</taxon>
    </lineage>
</organism>
<keyword evidence="1" id="KW-0812">Transmembrane</keyword>
<evidence type="ECO:0000313" key="3">
    <source>
        <dbReference type="Proteomes" id="UP000440004"/>
    </source>
</evidence>
<feature type="transmembrane region" description="Helical" evidence="1">
    <location>
        <begin position="96"/>
        <end position="120"/>
    </location>
</feature>